<protein>
    <submittedName>
        <fullName evidence="1">Uncharacterized protein</fullName>
    </submittedName>
</protein>
<keyword evidence="2" id="KW-1185">Reference proteome</keyword>
<proteinExistence type="predicted"/>
<organism evidence="1 2">
    <name type="scientific">Venturia nashicola</name>
    <dbReference type="NCBI Taxonomy" id="86259"/>
    <lineage>
        <taxon>Eukaryota</taxon>
        <taxon>Fungi</taxon>
        <taxon>Dikarya</taxon>
        <taxon>Ascomycota</taxon>
        <taxon>Pezizomycotina</taxon>
        <taxon>Dothideomycetes</taxon>
        <taxon>Pleosporomycetidae</taxon>
        <taxon>Venturiales</taxon>
        <taxon>Venturiaceae</taxon>
        <taxon>Venturia</taxon>
    </lineage>
</organism>
<comment type="caution">
    <text evidence="1">The sequence shown here is derived from an EMBL/GenBank/DDBJ whole genome shotgun (WGS) entry which is preliminary data.</text>
</comment>
<name>A0A4Z1P2B0_9PEZI</name>
<sequence length="247" mass="27386">MSHPSIPPVDSPEFITDAATEDFLPLDGTMALKFIEGLTIPMMHPATPDDRPVVGHVADENNSAVSICMTQQVMKTWQDCRRLLGYDLPTAMQVSPAVVAIISPAEHWLIEMLLVTLQESAGRKKAQDAVMQQSGMAGKSIQENRTPEESQAMARGVIEFVRVKAATIPEAITYPEDYEDMKIAIRADSAFQWLMEFADQRMEGVQAVLVLRGIISFINAMKALDEDKRKEVVDAFMGAYKPVVFAR</sequence>
<dbReference type="EMBL" id="SNSC02000009">
    <property type="protein sequence ID" value="TID21533.1"/>
    <property type="molecule type" value="Genomic_DNA"/>
</dbReference>
<accession>A0A4Z1P2B0</accession>
<evidence type="ECO:0000313" key="1">
    <source>
        <dbReference type="EMBL" id="TID21533.1"/>
    </source>
</evidence>
<dbReference type="Proteomes" id="UP000298493">
    <property type="component" value="Unassembled WGS sequence"/>
</dbReference>
<dbReference type="AlphaFoldDB" id="A0A4Z1P2B0"/>
<reference evidence="1 2" key="1">
    <citation type="submission" date="2019-04" db="EMBL/GenBank/DDBJ databases">
        <title>High contiguity whole genome sequence and gene annotation resource for two Venturia nashicola isolates.</title>
        <authorList>
            <person name="Prokchorchik M."/>
            <person name="Won K."/>
            <person name="Lee Y."/>
            <person name="Choi E.D."/>
            <person name="Segonzac C."/>
            <person name="Sohn K.H."/>
        </authorList>
    </citation>
    <scope>NUCLEOTIDE SEQUENCE [LARGE SCALE GENOMIC DNA]</scope>
    <source>
        <strain evidence="1 2">PRI2</strain>
    </source>
</reference>
<evidence type="ECO:0000313" key="2">
    <source>
        <dbReference type="Proteomes" id="UP000298493"/>
    </source>
</evidence>
<gene>
    <name evidence="1" type="ORF">E6O75_ATG04928</name>
</gene>